<dbReference type="InterPro" id="IPR047202">
    <property type="entry name" value="Lipocalin_Blc-like_dom"/>
</dbReference>
<dbReference type="PIRSF" id="PIRSF036893">
    <property type="entry name" value="Lipocalin_ApoD"/>
    <property type="match status" value="1"/>
</dbReference>
<dbReference type="Proteomes" id="UP000298050">
    <property type="component" value="Unassembled WGS sequence"/>
</dbReference>
<dbReference type="InterPro" id="IPR012674">
    <property type="entry name" value="Calycin"/>
</dbReference>
<keyword evidence="2" id="KW-0472">Membrane</keyword>
<comment type="caution">
    <text evidence="4">The sequence shown here is derived from an EMBL/GenBank/DDBJ whole genome shotgun (WGS) entry which is preliminary data.</text>
</comment>
<dbReference type="InterPro" id="IPR002446">
    <property type="entry name" value="Lipocalin_bac"/>
</dbReference>
<evidence type="ECO:0000256" key="2">
    <source>
        <dbReference type="PIRNR" id="PIRNR036893"/>
    </source>
</evidence>
<dbReference type="GO" id="GO:0008289">
    <property type="term" value="F:lipid binding"/>
    <property type="evidence" value="ECO:0007669"/>
    <property type="project" value="UniProtKB-UniRule"/>
</dbReference>
<keyword evidence="2" id="KW-0998">Cell outer membrane</keyword>
<comment type="subunit">
    <text evidence="2">Homodimer.</text>
</comment>
<dbReference type="Gene3D" id="2.40.128.20">
    <property type="match status" value="1"/>
</dbReference>
<evidence type="ECO:0000259" key="3">
    <source>
        <dbReference type="Pfam" id="PF08212"/>
    </source>
</evidence>
<dbReference type="PROSITE" id="PS51257">
    <property type="entry name" value="PROKAR_LIPOPROTEIN"/>
    <property type="match status" value="1"/>
</dbReference>
<dbReference type="GO" id="GO:0006950">
    <property type="term" value="P:response to stress"/>
    <property type="evidence" value="ECO:0007669"/>
    <property type="project" value="UniProtKB-ARBA"/>
</dbReference>
<evidence type="ECO:0000313" key="4">
    <source>
        <dbReference type="EMBL" id="TGD70816.1"/>
    </source>
</evidence>
<name>A0A4Z0LUP7_9GAMM</name>
<dbReference type="Pfam" id="PF08212">
    <property type="entry name" value="Lipocalin_2"/>
    <property type="match status" value="1"/>
</dbReference>
<dbReference type="PANTHER" id="PTHR10612:SF34">
    <property type="entry name" value="APOLIPOPROTEIN D"/>
    <property type="match status" value="1"/>
</dbReference>
<comment type="function">
    <text evidence="2">Involved in the storage or transport of lipids necessary for membrane maintenance under stressful conditions. Displays a binding preference for lysophospholipids.</text>
</comment>
<dbReference type="InterPro" id="IPR000566">
    <property type="entry name" value="Lipocln_cytosolic_FA-bd_dom"/>
</dbReference>
<dbReference type="GO" id="GO:0009279">
    <property type="term" value="C:cell outer membrane"/>
    <property type="evidence" value="ECO:0007669"/>
    <property type="project" value="UniProtKB-SubCell"/>
</dbReference>
<dbReference type="SUPFAM" id="SSF50814">
    <property type="entry name" value="Lipocalins"/>
    <property type="match status" value="1"/>
</dbReference>
<dbReference type="PRINTS" id="PR01171">
    <property type="entry name" value="BCTLIPOCALIN"/>
</dbReference>
<comment type="subcellular location">
    <subcellularLocation>
        <location evidence="2">Cell outer membrane</location>
    </subcellularLocation>
</comment>
<accession>A0A4Z0LUP7</accession>
<dbReference type="CDD" id="cd19438">
    <property type="entry name" value="lipocalin_Blc-like"/>
    <property type="match status" value="1"/>
</dbReference>
<sequence length="179" mass="19784">MRKLLNGLKILLLAGGLLALGGCRIETVPYVDVPSYMGLWYQIAANPVFFNEDLVGVTAEYSLNEDGTVKVINQGYKGTLDGELDRIEGEARVFNPRTNASLIVTFPDVPDFPFPNYLIVVLDDAQYQYAVVTDPLQSTLFVLSRTPQMDPALYQNILSMLQAKEIDTSSLVLTPQPLP</sequence>
<evidence type="ECO:0000256" key="1">
    <source>
        <dbReference type="ARBA" id="ARBA00006889"/>
    </source>
</evidence>
<keyword evidence="2" id="KW-0449">Lipoprotein</keyword>
<dbReference type="RefSeq" id="WP_135446580.1">
    <property type="nucleotide sequence ID" value="NZ_SRLE01000018.1"/>
</dbReference>
<feature type="domain" description="Lipocalin/cytosolic fatty-acid binding" evidence="3">
    <location>
        <begin position="31"/>
        <end position="176"/>
    </location>
</feature>
<dbReference type="AlphaFoldDB" id="A0A4Z0LUP7"/>
<organism evidence="4 5">
    <name type="scientific">Mangrovimicrobium sediminis</name>
    <dbReference type="NCBI Taxonomy" id="2562682"/>
    <lineage>
        <taxon>Bacteria</taxon>
        <taxon>Pseudomonadati</taxon>
        <taxon>Pseudomonadota</taxon>
        <taxon>Gammaproteobacteria</taxon>
        <taxon>Cellvibrionales</taxon>
        <taxon>Halieaceae</taxon>
        <taxon>Mangrovimicrobium</taxon>
    </lineage>
</organism>
<dbReference type="PANTHER" id="PTHR10612">
    <property type="entry name" value="APOLIPOPROTEIN D"/>
    <property type="match status" value="1"/>
</dbReference>
<dbReference type="InterPro" id="IPR022271">
    <property type="entry name" value="Lipocalin_ApoD"/>
</dbReference>
<keyword evidence="5" id="KW-1185">Reference proteome</keyword>
<gene>
    <name evidence="4" type="ORF">E4634_20635</name>
</gene>
<reference evidence="4 5" key="1">
    <citation type="submission" date="2019-04" db="EMBL/GenBank/DDBJ databases">
        <title>Taxonomy of novel Haliea sp. from mangrove soil of West Coast of India.</title>
        <authorList>
            <person name="Verma A."/>
            <person name="Kumar P."/>
            <person name="Krishnamurthi S."/>
        </authorList>
    </citation>
    <scope>NUCLEOTIDE SEQUENCE [LARGE SCALE GENOMIC DNA]</scope>
    <source>
        <strain evidence="4 5">SAOS-164</strain>
    </source>
</reference>
<evidence type="ECO:0000313" key="5">
    <source>
        <dbReference type="Proteomes" id="UP000298050"/>
    </source>
</evidence>
<keyword evidence="2" id="KW-0446">Lipid-binding</keyword>
<protein>
    <recommendedName>
        <fullName evidence="2">Outer membrane lipoprotein Blc</fullName>
    </recommendedName>
</protein>
<dbReference type="EMBL" id="SRLE01000018">
    <property type="protein sequence ID" value="TGD70816.1"/>
    <property type="molecule type" value="Genomic_DNA"/>
</dbReference>
<comment type="similarity">
    <text evidence="1 2">Belongs to the calycin superfamily. Lipocalin family.</text>
</comment>
<proteinExistence type="inferred from homology"/>
<dbReference type="OrthoDB" id="9793905at2"/>